<dbReference type="OrthoDB" id="2256601at2759"/>
<organism evidence="1 2">
    <name type="scientific">Absidia repens</name>
    <dbReference type="NCBI Taxonomy" id="90262"/>
    <lineage>
        <taxon>Eukaryota</taxon>
        <taxon>Fungi</taxon>
        <taxon>Fungi incertae sedis</taxon>
        <taxon>Mucoromycota</taxon>
        <taxon>Mucoromycotina</taxon>
        <taxon>Mucoromycetes</taxon>
        <taxon>Mucorales</taxon>
        <taxon>Cunninghamellaceae</taxon>
        <taxon>Absidia</taxon>
    </lineage>
</organism>
<reference evidence="1 2" key="1">
    <citation type="submission" date="2016-07" db="EMBL/GenBank/DDBJ databases">
        <title>Pervasive Adenine N6-methylation of Active Genes in Fungi.</title>
        <authorList>
            <consortium name="DOE Joint Genome Institute"/>
            <person name="Mondo S.J."/>
            <person name="Dannebaum R.O."/>
            <person name="Kuo R.C."/>
            <person name="Labutti K."/>
            <person name="Haridas S."/>
            <person name="Kuo A."/>
            <person name="Salamov A."/>
            <person name="Ahrendt S.R."/>
            <person name="Lipzen A."/>
            <person name="Sullivan W."/>
            <person name="Andreopoulos W.B."/>
            <person name="Clum A."/>
            <person name="Lindquist E."/>
            <person name="Daum C."/>
            <person name="Ramamoorthy G.K."/>
            <person name="Gryganskyi A."/>
            <person name="Culley D."/>
            <person name="Magnuson J.K."/>
            <person name="James T.Y."/>
            <person name="O'Malley M.A."/>
            <person name="Stajich J.E."/>
            <person name="Spatafora J.W."/>
            <person name="Visel A."/>
            <person name="Grigoriev I.V."/>
        </authorList>
    </citation>
    <scope>NUCLEOTIDE SEQUENCE [LARGE SCALE GENOMIC DNA]</scope>
    <source>
        <strain evidence="1 2">NRRL 1336</strain>
    </source>
</reference>
<evidence type="ECO:0000313" key="2">
    <source>
        <dbReference type="Proteomes" id="UP000193560"/>
    </source>
</evidence>
<evidence type="ECO:0000313" key="1">
    <source>
        <dbReference type="EMBL" id="ORZ07384.1"/>
    </source>
</evidence>
<sequence length="258" mass="29258">MKWNWGQLWRKLFDHGLIQTNESCVHSFILDTDDDEILRHFFLIKMNGKKFTKLLLFKRNPNPLMSSQLEQWYQAVMICKGEVNQTKCKDMLVGDKVQLLGRDGQPQVVDRQAYQPGNENGNMANSMGGGMGARTDMIIRKSGNGVVLEYGAAEDDASYDGELGRKGMHEAKLKLPKTLKDMIGTLASDIHWRSSNLRKLEVVGYCHSAMNDLSLDLDSTKIITRKRRVSKSLPMTFTTPSSAYQVCSNQQEKESIFE</sequence>
<comment type="caution">
    <text evidence="1">The sequence shown here is derived from an EMBL/GenBank/DDBJ whole genome shotgun (WGS) entry which is preliminary data.</text>
</comment>
<proteinExistence type="predicted"/>
<dbReference type="EMBL" id="MCGE01000035">
    <property type="protein sequence ID" value="ORZ07384.1"/>
    <property type="molecule type" value="Genomic_DNA"/>
</dbReference>
<keyword evidence="2" id="KW-1185">Reference proteome</keyword>
<protein>
    <submittedName>
        <fullName evidence="1">Uncharacterized protein</fullName>
    </submittedName>
</protein>
<dbReference type="AlphaFoldDB" id="A0A1X2I1K3"/>
<dbReference type="Proteomes" id="UP000193560">
    <property type="component" value="Unassembled WGS sequence"/>
</dbReference>
<accession>A0A1X2I1K3</accession>
<name>A0A1X2I1K3_9FUNG</name>
<gene>
    <name evidence="1" type="ORF">BCR42DRAFT_442715</name>
</gene>